<accession>A0ABU5N5M5</accession>
<sequence>MSSSLRDTAARLLEDARARYVDDPEASAQLEALSRRLHEPLRLALAGMVKAGKSTLLNAMLGERLAPTDAGECTRVVTWYRYAATPSVTLHRRDGQQQRLAIHRDRGRLVFELGAVSADEVDWIDVGWPSSGLRSLILIDTPGIASLSQDVSARSTTFLVPEEKPSSADAIIYLMRHLHASDLTFLEAFRDTAAGASQTVNAVAVLSRADEIGSGRIDSILSANKVARRYELDGDLASLALGVIPVAGLLAESARTLREDEYAAFKELAGLDRDDRERLLISADRFIRPSEATTLSEERRRGLLTRFGIFGVRLATALLRRSTPTSTDFAEMLVQHSGLNELQQFIREQFRTRAGILKVRGVLDGLDQVLADFPRDDVEQIQGGIERVRASAHALRELSTLAHARADGLPLAPTDAAEAERIIGGKGTSQIARLALREDATDDDIRVEAERLLARWRALGQSPLTERNAVEVCRVVVRSLEEIVSVLPAVAGSSDVVFAGGPRQSAS</sequence>
<evidence type="ECO:0000256" key="4">
    <source>
        <dbReference type="ARBA" id="ARBA00023134"/>
    </source>
</evidence>
<protein>
    <submittedName>
        <fullName evidence="7">Dynamin family protein</fullName>
    </submittedName>
</protein>
<keyword evidence="2" id="KW-0547">Nucleotide-binding</keyword>
<organism evidence="7 8">
    <name type="scientific">Microbacterium aquimaris</name>
    <dbReference type="NCBI Taxonomy" id="459816"/>
    <lineage>
        <taxon>Bacteria</taxon>
        <taxon>Bacillati</taxon>
        <taxon>Actinomycetota</taxon>
        <taxon>Actinomycetes</taxon>
        <taxon>Micrococcales</taxon>
        <taxon>Microbacteriaceae</taxon>
        <taxon>Microbacterium</taxon>
    </lineage>
</organism>
<dbReference type="PANTHER" id="PTHR10465">
    <property type="entry name" value="TRANSMEMBRANE GTPASE FZO1"/>
    <property type="match status" value="1"/>
</dbReference>
<dbReference type="InterPro" id="IPR027094">
    <property type="entry name" value="Mitofusin_fam"/>
</dbReference>
<dbReference type="InterPro" id="IPR045063">
    <property type="entry name" value="Dynamin_N"/>
</dbReference>
<reference evidence="7 8" key="1">
    <citation type="submission" date="2023-10" db="EMBL/GenBank/DDBJ databases">
        <title>Microbacterium xanthum sp. nov., isolated from seaweed.</title>
        <authorList>
            <person name="Lee S.D."/>
        </authorList>
    </citation>
    <scope>NUCLEOTIDE SEQUENCE [LARGE SCALE GENOMIC DNA]</scope>
    <source>
        <strain evidence="7 8">KCTC 19124</strain>
    </source>
</reference>
<dbReference type="RefSeq" id="WP_194423995.1">
    <property type="nucleotide sequence ID" value="NZ_BAAAPT010000001.1"/>
</dbReference>
<evidence type="ECO:0000256" key="3">
    <source>
        <dbReference type="ARBA" id="ARBA00022801"/>
    </source>
</evidence>
<name>A0ABU5N5M5_9MICO</name>
<dbReference type="Gene3D" id="3.40.50.300">
    <property type="entry name" value="P-loop containing nucleotide triphosphate hydrolases"/>
    <property type="match status" value="1"/>
</dbReference>
<dbReference type="EMBL" id="JAWJYN010000001">
    <property type="protein sequence ID" value="MDZ8161373.1"/>
    <property type="molecule type" value="Genomic_DNA"/>
</dbReference>
<dbReference type="Proteomes" id="UP001291912">
    <property type="component" value="Unassembled WGS sequence"/>
</dbReference>
<gene>
    <name evidence="7" type="ORF">R2Q92_05940</name>
</gene>
<dbReference type="PANTHER" id="PTHR10465:SF0">
    <property type="entry name" value="SARCALUMENIN"/>
    <property type="match status" value="1"/>
</dbReference>
<keyword evidence="3" id="KW-0378">Hydrolase</keyword>
<dbReference type="Pfam" id="PF00350">
    <property type="entry name" value="Dynamin_N"/>
    <property type="match status" value="1"/>
</dbReference>
<comment type="caution">
    <text evidence="7">The sequence shown here is derived from an EMBL/GenBank/DDBJ whole genome shotgun (WGS) entry which is preliminary data.</text>
</comment>
<dbReference type="SUPFAM" id="SSF52540">
    <property type="entry name" value="P-loop containing nucleoside triphosphate hydrolases"/>
    <property type="match status" value="1"/>
</dbReference>
<keyword evidence="8" id="KW-1185">Reference proteome</keyword>
<keyword evidence="5" id="KW-0472">Membrane</keyword>
<proteinExistence type="predicted"/>
<evidence type="ECO:0000256" key="5">
    <source>
        <dbReference type="ARBA" id="ARBA00023136"/>
    </source>
</evidence>
<evidence type="ECO:0000256" key="1">
    <source>
        <dbReference type="ARBA" id="ARBA00004370"/>
    </source>
</evidence>
<comment type="subcellular location">
    <subcellularLocation>
        <location evidence="1">Membrane</location>
    </subcellularLocation>
</comment>
<keyword evidence="4" id="KW-0342">GTP-binding</keyword>
<evidence type="ECO:0000259" key="6">
    <source>
        <dbReference type="Pfam" id="PF00350"/>
    </source>
</evidence>
<evidence type="ECO:0000256" key="2">
    <source>
        <dbReference type="ARBA" id="ARBA00022741"/>
    </source>
</evidence>
<dbReference type="InterPro" id="IPR027417">
    <property type="entry name" value="P-loop_NTPase"/>
</dbReference>
<feature type="domain" description="Dynamin N-terminal" evidence="6">
    <location>
        <begin position="44"/>
        <end position="177"/>
    </location>
</feature>
<evidence type="ECO:0000313" key="7">
    <source>
        <dbReference type="EMBL" id="MDZ8161373.1"/>
    </source>
</evidence>
<evidence type="ECO:0000313" key="8">
    <source>
        <dbReference type="Proteomes" id="UP001291912"/>
    </source>
</evidence>